<dbReference type="Gene3D" id="3.40.630.30">
    <property type="match status" value="1"/>
</dbReference>
<evidence type="ECO:0000313" key="2">
    <source>
        <dbReference type="EMBL" id="AFD07357.1"/>
    </source>
</evidence>
<dbReference type="AlphaFoldDB" id="H8KR90"/>
<dbReference type="Proteomes" id="UP000007590">
    <property type="component" value="Chromosome"/>
</dbReference>
<organism evidence="2 3">
    <name type="scientific">Solitalea canadensis (strain ATCC 29591 / DSM 3403 / JCM 21819 / LMG 8368 / NBRC 15130 / NCIMB 12057 / USAM 9D)</name>
    <name type="common">Flexibacter canadensis</name>
    <dbReference type="NCBI Taxonomy" id="929556"/>
    <lineage>
        <taxon>Bacteria</taxon>
        <taxon>Pseudomonadati</taxon>
        <taxon>Bacteroidota</taxon>
        <taxon>Sphingobacteriia</taxon>
        <taxon>Sphingobacteriales</taxon>
        <taxon>Sphingobacteriaceae</taxon>
        <taxon>Solitalea</taxon>
    </lineage>
</organism>
<keyword evidence="2" id="KW-0012">Acyltransferase</keyword>
<dbReference type="InterPro" id="IPR000182">
    <property type="entry name" value="GNAT_dom"/>
</dbReference>
<dbReference type="Pfam" id="PF13673">
    <property type="entry name" value="Acetyltransf_10"/>
    <property type="match status" value="1"/>
</dbReference>
<name>H8KR90_SOLCM</name>
<dbReference type="GO" id="GO:0016747">
    <property type="term" value="F:acyltransferase activity, transferring groups other than amino-acyl groups"/>
    <property type="evidence" value="ECO:0007669"/>
    <property type="project" value="InterPro"/>
</dbReference>
<sequence>MITVKQAHSRTDLDAVFAIRRKVFVDEQKVPADLEYDEFDDEGATHYLADLDGKTVGAARWIVTDEGYKLQRFAVLPEARGSGVGSALLMKVLEDIPADGKKIYLHSQESATGLYLKHGFVIEGDRFEEAGIGHYKMSKK</sequence>
<gene>
    <name evidence="2" type="ordered locus">Solca_2315</name>
</gene>
<dbReference type="eggNOG" id="COG2153">
    <property type="taxonomic scope" value="Bacteria"/>
</dbReference>
<reference evidence="2" key="1">
    <citation type="submission" date="2012-02" db="EMBL/GenBank/DDBJ databases">
        <title>The complete genome of Solitalea canadensis DSM 3403.</title>
        <authorList>
            <consortium name="US DOE Joint Genome Institute (JGI-PGF)"/>
            <person name="Lucas S."/>
            <person name="Copeland A."/>
            <person name="Lapidus A."/>
            <person name="Glavina del Rio T."/>
            <person name="Dalin E."/>
            <person name="Tice H."/>
            <person name="Bruce D."/>
            <person name="Goodwin L."/>
            <person name="Pitluck S."/>
            <person name="Peters L."/>
            <person name="Ovchinnikova G."/>
            <person name="Lu M."/>
            <person name="Kyrpides N."/>
            <person name="Mavromatis K."/>
            <person name="Ivanova N."/>
            <person name="Brettin T."/>
            <person name="Detter J.C."/>
            <person name="Han C."/>
            <person name="Larimer F."/>
            <person name="Land M."/>
            <person name="Hauser L."/>
            <person name="Markowitz V."/>
            <person name="Cheng J.-F."/>
            <person name="Hugenholtz P."/>
            <person name="Woyke T."/>
            <person name="Wu D."/>
            <person name="Spring S."/>
            <person name="Schroeder M."/>
            <person name="Kopitz M."/>
            <person name="Brambilla E."/>
            <person name="Klenk H.-P."/>
            <person name="Eisen J.A."/>
        </authorList>
    </citation>
    <scope>NUCLEOTIDE SEQUENCE</scope>
    <source>
        <strain evidence="2">DSM 3403</strain>
    </source>
</reference>
<dbReference type="KEGG" id="scn:Solca_2315"/>
<proteinExistence type="predicted"/>
<dbReference type="EMBL" id="CP003349">
    <property type="protein sequence ID" value="AFD07357.1"/>
    <property type="molecule type" value="Genomic_DNA"/>
</dbReference>
<keyword evidence="2" id="KW-0808">Transferase</keyword>
<dbReference type="HOGENOM" id="CLU_056607_6_2_10"/>
<dbReference type="InterPro" id="IPR016181">
    <property type="entry name" value="Acyl_CoA_acyltransferase"/>
</dbReference>
<feature type="domain" description="N-acetyltransferase" evidence="1">
    <location>
        <begin position="2"/>
        <end position="140"/>
    </location>
</feature>
<accession>H8KR90</accession>
<keyword evidence="3" id="KW-1185">Reference proteome</keyword>
<dbReference type="OrthoDB" id="9796171at2"/>
<dbReference type="STRING" id="929556.Solca_2315"/>
<evidence type="ECO:0000313" key="3">
    <source>
        <dbReference type="Proteomes" id="UP000007590"/>
    </source>
</evidence>
<evidence type="ECO:0000259" key="1">
    <source>
        <dbReference type="PROSITE" id="PS51186"/>
    </source>
</evidence>
<dbReference type="RefSeq" id="WP_014680584.1">
    <property type="nucleotide sequence ID" value="NC_017770.1"/>
</dbReference>
<dbReference type="SUPFAM" id="SSF55729">
    <property type="entry name" value="Acyl-CoA N-acyltransferases (Nat)"/>
    <property type="match status" value="1"/>
</dbReference>
<dbReference type="CDD" id="cd04301">
    <property type="entry name" value="NAT_SF"/>
    <property type="match status" value="1"/>
</dbReference>
<protein>
    <submittedName>
        <fullName evidence="2">Putative acyltransferase</fullName>
    </submittedName>
</protein>
<dbReference type="PROSITE" id="PS51186">
    <property type="entry name" value="GNAT"/>
    <property type="match status" value="1"/>
</dbReference>